<gene>
    <name evidence="9" type="ORF">Poli38472_010564</name>
</gene>
<dbReference type="GO" id="GO:0033990">
    <property type="term" value="F:ectoine synthase activity"/>
    <property type="evidence" value="ECO:0007669"/>
    <property type="project" value="UniProtKB-EC"/>
</dbReference>
<evidence type="ECO:0000256" key="7">
    <source>
        <dbReference type="ARBA" id="ARBA00048714"/>
    </source>
</evidence>
<dbReference type="EC" id="4.2.1.108" evidence="3"/>
<dbReference type="SUPFAM" id="SSF51182">
    <property type="entry name" value="RmlC-like cupins"/>
    <property type="match status" value="1"/>
</dbReference>
<evidence type="ECO:0000256" key="3">
    <source>
        <dbReference type="ARBA" id="ARBA00013192"/>
    </source>
</evidence>
<organism evidence="9 10">
    <name type="scientific">Pythium oligandrum</name>
    <name type="common">Mycoparasitic fungus</name>
    <dbReference type="NCBI Taxonomy" id="41045"/>
    <lineage>
        <taxon>Eukaryota</taxon>
        <taxon>Sar</taxon>
        <taxon>Stramenopiles</taxon>
        <taxon>Oomycota</taxon>
        <taxon>Peronosporomycetes</taxon>
        <taxon>Pythiales</taxon>
        <taxon>Pythiaceae</taxon>
        <taxon>Pythium</taxon>
    </lineage>
</organism>
<evidence type="ECO:0000256" key="6">
    <source>
        <dbReference type="ARBA" id="ARBA00033271"/>
    </source>
</evidence>
<dbReference type="InterPro" id="IPR010462">
    <property type="entry name" value="Ectoine_synth"/>
</dbReference>
<dbReference type="Gene3D" id="2.60.120.10">
    <property type="entry name" value="Jelly Rolls"/>
    <property type="match status" value="1"/>
</dbReference>
<keyword evidence="5" id="KW-0456">Lyase</keyword>
<dbReference type="GO" id="GO:0019491">
    <property type="term" value="P:ectoine biosynthetic process"/>
    <property type="evidence" value="ECO:0007669"/>
    <property type="project" value="UniProtKB-UniPathway"/>
</dbReference>
<dbReference type="PANTHER" id="PTHR39289:SF1">
    <property type="entry name" value="L-ECTOINE SYNTHASE"/>
    <property type="match status" value="1"/>
</dbReference>
<name>A0A8K1FDK2_PYTOL</name>
<proteinExistence type="inferred from homology"/>
<feature type="region of interest" description="Disordered" evidence="8">
    <location>
        <begin position="179"/>
        <end position="198"/>
    </location>
</feature>
<dbReference type="AlphaFoldDB" id="A0A8K1FDK2"/>
<sequence length="198" mass="21774">MLQHLGRAVAKASVATRTRGLHGTSARAFLFRAPTDVPAIATENGAVESRRYVVRNDGLGFSMQHEVLRKDTPVRLEFRNHVYAVLVTKGSGSLQLFDSHGNAISRHHHELTEGSCFALSASEQIEITAKTDELHVVSVMNPPLAGDEQRNPDTGVFPVIDHDGIERESFDHSQIRRLCEPPESLKGGSSPMKDDPLF</sequence>
<protein>
    <recommendedName>
        <fullName evidence="4">L-ectoine synthase</fullName>
        <ecNumber evidence="3">4.2.1.108</ecNumber>
    </recommendedName>
    <alternativeName>
        <fullName evidence="6">N-acetyldiaminobutyrate dehydratase</fullName>
    </alternativeName>
</protein>
<dbReference type="InterPro" id="IPR011051">
    <property type="entry name" value="RmlC_Cupin_sf"/>
</dbReference>
<dbReference type="Proteomes" id="UP000794436">
    <property type="component" value="Unassembled WGS sequence"/>
</dbReference>
<evidence type="ECO:0000256" key="5">
    <source>
        <dbReference type="ARBA" id="ARBA00023239"/>
    </source>
</evidence>
<evidence type="ECO:0000313" key="10">
    <source>
        <dbReference type="Proteomes" id="UP000794436"/>
    </source>
</evidence>
<evidence type="ECO:0000256" key="8">
    <source>
        <dbReference type="SAM" id="MobiDB-lite"/>
    </source>
</evidence>
<dbReference type="InterPro" id="IPR014710">
    <property type="entry name" value="RmlC-like_jellyroll"/>
</dbReference>
<evidence type="ECO:0000256" key="2">
    <source>
        <dbReference type="ARBA" id="ARBA00009637"/>
    </source>
</evidence>
<evidence type="ECO:0000313" key="9">
    <source>
        <dbReference type="EMBL" id="TMW55682.1"/>
    </source>
</evidence>
<dbReference type="UniPathway" id="UPA00067">
    <property type="reaction ID" value="UER00123"/>
</dbReference>
<accession>A0A8K1FDK2</accession>
<dbReference type="OrthoDB" id="10266423at2759"/>
<evidence type="ECO:0000256" key="4">
    <source>
        <dbReference type="ARBA" id="ARBA00019707"/>
    </source>
</evidence>
<comment type="caution">
    <text evidence="9">The sequence shown here is derived from an EMBL/GenBank/DDBJ whole genome shotgun (WGS) entry which is preliminary data.</text>
</comment>
<comment type="similarity">
    <text evidence="2">Belongs to the ectoine synthase family.</text>
</comment>
<dbReference type="EMBL" id="SPLM01000147">
    <property type="protein sequence ID" value="TMW55682.1"/>
    <property type="molecule type" value="Genomic_DNA"/>
</dbReference>
<dbReference type="PANTHER" id="PTHR39289">
    <property type="match status" value="1"/>
</dbReference>
<comment type="catalytic activity">
    <reaction evidence="7">
        <text>(2S)-4-acetamido-2-aminobutanoate = L-ectoine + H2O</text>
        <dbReference type="Rhea" id="RHEA:17281"/>
        <dbReference type="ChEBI" id="CHEBI:15377"/>
        <dbReference type="ChEBI" id="CHEBI:58515"/>
        <dbReference type="ChEBI" id="CHEBI:58929"/>
        <dbReference type="EC" id="4.2.1.108"/>
    </reaction>
</comment>
<reference evidence="9" key="1">
    <citation type="submission" date="2019-03" db="EMBL/GenBank/DDBJ databases">
        <title>Long read genome sequence of the mycoparasitic Pythium oligandrum ATCC 38472 isolated from sugarbeet rhizosphere.</title>
        <authorList>
            <person name="Gaulin E."/>
        </authorList>
    </citation>
    <scope>NUCLEOTIDE SEQUENCE</scope>
    <source>
        <strain evidence="9">ATCC 38472_TT</strain>
    </source>
</reference>
<comment type="pathway">
    <text evidence="1">Amine and polyamine biosynthesis; ectoine biosynthesis; L-ectoine from L-aspartate 4-semialdehyde: step 3/3.</text>
</comment>
<dbReference type="Pfam" id="PF06339">
    <property type="entry name" value="Ectoine_synth"/>
    <property type="match status" value="1"/>
</dbReference>
<evidence type="ECO:0000256" key="1">
    <source>
        <dbReference type="ARBA" id="ARBA00005181"/>
    </source>
</evidence>
<keyword evidence="10" id="KW-1185">Reference proteome</keyword>